<evidence type="ECO:0000313" key="3">
    <source>
        <dbReference type="RefSeq" id="XP_070438261.1"/>
    </source>
</evidence>
<gene>
    <name evidence="3" type="primary">LOC139076967</name>
</gene>
<feature type="compositionally biased region" description="Polar residues" evidence="1">
    <location>
        <begin position="255"/>
        <end position="270"/>
    </location>
</feature>
<organism evidence="2 3">
    <name type="scientific">Equus przewalskii</name>
    <name type="common">Przewalski's horse</name>
    <name type="synonym">Equus caballus przewalskii</name>
    <dbReference type="NCBI Taxonomy" id="9798"/>
    <lineage>
        <taxon>Eukaryota</taxon>
        <taxon>Metazoa</taxon>
        <taxon>Chordata</taxon>
        <taxon>Craniata</taxon>
        <taxon>Vertebrata</taxon>
        <taxon>Euteleostomi</taxon>
        <taxon>Mammalia</taxon>
        <taxon>Eutheria</taxon>
        <taxon>Laurasiatheria</taxon>
        <taxon>Perissodactyla</taxon>
        <taxon>Equidae</taxon>
        <taxon>Equus</taxon>
    </lineage>
</organism>
<reference evidence="3" key="1">
    <citation type="submission" date="2025-08" db="UniProtKB">
        <authorList>
            <consortium name="RefSeq"/>
        </authorList>
    </citation>
    <scope>IDENTIFICATION</scope>
    <source>
        <tissue evidence="3">Blood</tissue>
    </source>
</reference>
<feature type="region of interest" description="Disordered" evidence="1">
    <location>
        <begin position="248"/>
        <end position="270"/>
    </location>
</feature>
<feature type="region of interest" description="Disordered" evidence="1">
    <location>
        <begin position="63"/>
        <end position="107"/>
    </location>
</feature>
<feature type="region of interest" description="Disordered" evidence="1">
    <location>
        <begin position="125"/>
        <end position="176"/>
    </location>
</feature>
<dbReference type="GeneID" id="139076967"/>
<dbReference type="RefSeq" id="XP_070438261.1">
    <property type="nucleotide sequence ID" value="XM_070582160.1"/>
</dbReference>
<proteinExistence type="predicted"/>
<feature type="compositionally biased region" description="Basic and acidic residues" evidence="1">
    <location>
        <begin position="126"/>
        <end position="135"/>
    </location>
</feature>
<sequence>MPDETLHKAKSFPAGQLEFTPTLSWAIDARKRSLTEHRHSDLSKSNKLVDTIVCRSCSCYRRARRGGPSACTPRCPLRERAGPQRRRGPSPPSPPGEKSGPSSLRRRRPAGRWCCALGAGGTAARIAERGPDRATGRPGLPASRDARLEPARPLCRARPRPPKLRTASASSSAKGRFGLALRGGRALRAAGSSSSADGPHVYGVTGALRSLSGSRPTIPAPRLRRCTCSGGSGRRACGSGRLVRRFRPVAWGTSAGRSRSNASSTQRAGS</sequence>
<protein>
    <submittedName>
        <fullName evidence="3">SH2 domain-containing adapter protein B-like</fullName>
    </submittedName>
</protein>
<evidence type="ECO:0000313" key="2">
    <source>
        <dbReference type="Proteomes" id="UP001652662"/>
    </source>
</evidence>
<evidence type="ECO:0000256" key="1">
    <source>
        <dbReference type="SAM" id="MobiDB-lite"/>
    </source>
</evidence>
<dbReference type="Proteomes" id="UP001652662">
    <property type="component" value="Chromosome 18"/>
</dbReference>
<name>A0ABM4LCT7_EQUPR</name>
<keyword evidence="2" id="KW-1185">Reference proteome</keyword>
<accession>A0ABM4LCT7</accession>